<comment type="caution">
    <text evidence="1">The sequence shown here is derived from an EMBL/GenBank/DDBJ whole genome shotgun (WGS) entry which is preliminary data.</text>
</comment>
<evidence type="ECO:0000313" key="2">
    <source>
        <dbReference type="Proteomes" id="UP001596047"/>
    </source>
</evidence>
<gene>
    <name evidence="1" type="ORF">ACFPYJ_00625</name>
</gene>
<dbReference type="Proteomes" id="UP001596047">
    <property type="component" value="Unassembled WGS sequence"/>
</dbReference>
<protein>
    <submittedName>
        <fullName evidence="1">DNA-binding protein</fullName>
    </submittedName>
</protein>
<dbReference type="RefSeq" id="WP_379186101.1">
    <property type="nucleotide sequence ID" value="NZ_JBHSOW010000005.1"/>
</dbReference>
<sequence>MLKFEIDNELMQAMINAAVDSALEKHSLASSLPPIFNRTQFMELLDIGPTKAAELLNREDFPVIRELGHPRVLTHLFLQWCETYTDWIGKNAGPAYSEKRNGSSKIWRA</sequence>
<evidence type="ECO:0000313" key="1">
    <source>
        <dbReference type="EMBL" id="MFC5647652.1"/>
    </source>
</evidence>
<dbReference type="EMBL" id="JBHSOW010000005">
    <property type="protein sequence ID" value="MFC5647652.1"/>
    <property type="molecule type" value="Genomic_DNA"/>
</dbReference>
<keyword evidence="2" id="KW-1185">Reference proteome</keyword>
<organism evidence="1 2">
    <name type="scientific">Paenibacillus solisilvae</name>
    <dbReference type="NCBI Taxonomy" id="2486751"/>
    <lineage>
        <taxon>Bacteria</taxon>
        <taxon>Bacillati</taxon>
        <taxon>Bacillota</taxon>
        <taxon>Bacilli</taxon>
        <taxon>Bacillales</taxon>
        <taxon>Paenibacillaceae</taxon>
        <taxon>Paenibacillus</taxon>
    </lineage>
</organism>
<accession>A0ABW0VP47</accession>
<proteinExistence type="predicted"/>
<dbReference type="GO" id="GO:0003677">
    <property type="term" value="F:DNA binding"/>
    <property type="evidence" value="ECO:0007669"/>
    <property type="project" value="UniProtKB-KW"/>
</dbReference>
<reference evidence="2" key="1">
    <citation type="journal article" date="2019" name="Int. J. Syst. Evol. Microbiol.">
        <title>The Global Catalogue of Microorganisms (GCM) 10K type strain sequencing project: providing services to taxonomists for standard genome sequencing and annotation.</title>
        <authorList>
            <consortium name="The Broad Institute Genomics Platform"/>
            <consortium name="The Broad Institute Genome Sequencing Center for Infectious Disease"/>
            <person name="Wu L."/>
            <person name="Ma J."/>
        </authorList>
    </citation>
    <scope>NUCLEOTIDE SEQUENCE [LARGE SCALE GENOMIC DNA]</scope>
    <source>
        <strain evidence="2">CGMCC 1.3240</strain>
    </source>
</reference>
<name>A0ABW0VP47_9BACL</name>
<keyword evidence="1" id="KW-0238">DNA-binding</keyword>